<accession>A0AAN6YWK0</accession>
<keyword evidence="2" id="KW-1185">Reference proteome</keyword>
<evidence type="ECO:0000313" key="2">
    <source>
        <dbReference type="Proteomes" id="UP001302812"/>
    </source>
</evidence>
<comment type="caution">
    <text evidence="1">The sequence shown here is derived from an EMBL/GenBank/DDBJ whole genome shotgun (WGS) entry which is preliminary data.</text>
</comment>
<reference evidence="1" key="2">
    <citation type="submission" date="2023-05" db="EMBL/GenBank/DDBJ databases">
        <authorList>
            <consortium name="Lawrence Berkeley National Laboratory"/>
            <person name="Steindorff A."/>
            <person name="Hensen N."/>
            <person name="Bonometti L."/>
            <person name="Westerberg I."/>
            <person name="Brannstrom I.O."/>
            <person name="Guillou S."/>
            <person name="Cros-Aarteil S."/>
            <person name="Calhoun S."/>
            <person name="Haridas S."/>
            <person name="Kuo A."/>
            <person name="Mondo S."/>
            <person name="Pangilinan J."/>
            <person name="Riley R."/>
            <person name="Labutti K."/>
            <person name="Andreopoulos B."/>
            <person name="Lipzen A."/>
            <person name="Chen C."/>
            <person name="Yanf M."/>
            <person name="Daum C."/>
            <person name="Ng V."/>
            <person name="Clum A."/>
            <person name="Ohm R."/>
            <person name="Martin F."/>
            <person name="Silar P."/>
            <person name="Natvig D."/>
            <person name="Lalanne C."/>
            <person name="Gautier V."/>
            <person name="Ament-Velasquez S.L."/>
            <person name="Kruys A."/>
            <person name="Hutchinson M.I."/>
            <person name="Powell A.J."/>
            <person name="Barry K."/>
            <person name="Miller A.N."/>
            <person name="Grigoriev I.V."/>
            <person name="Debuchy R."/>
            <person name="Gladieux P."/>
            <person name="Thoren M.H."/>
            <person name="Johannesson H."/>
        </authorList>
    </citation>
    <scope>NUCLEOTIDE SEQUENCE</scope>
    <source>
        <strain evidence="1">CBS 508.74</strain>
    </source>
</reference>
<evidence type="ECO:0000313" key="1">
    <source>
        <dbReference type="EMBL" id="KAK4116183.1"/>
    </source>
</evidence>
<sequence>MPPSFFQRPGSRHITATFRGSYVLKALKLTGLASESLSGGSMRVSRKPAGGQYYSSTVQRKLLIDRLMGPFKPSRFANCSHTCGDSRCDSSVEAALGLRVKRQVSIASDEDIILPRPLEPRPQAVASCMYIVQQWSTWSLPLGLSPHLAIMLQYCM</sequence>
<protein>
    <submittedName>
        <fullName evidence="1">Uncharacterized protein</fullName>
    </submittedName>
</protein>
<dbReference type="EMBL" id="MU853333">
    <property type="protein sequence ID" value="KAK4116183.1"/>
    <property type="molecule type" value="Genomic_DNA"/>
</dbReference>
<gene>
    <name evidence="1" type="ORF">N656DRAFT_774384</name>
</gene>
<organism evidence="1 2">
    <name type="scientific">Canariomyces notabilis</name>
    <dbReference type="NCBI Taxonomy" id="2074819"/>
    <lineage>
        <taxon>Eukaryota</taxon>
        <taxon>Fungi</taxon>
        <taxon>Dikarya</taxon>
        <taxon>Ascomycota</taxon>
        <taxon>Pezizomycotina</taxon>
        <taxon>Sordariomycetes</taxon>
        <taxon>Sordariomycetidae</taxon>
        <taxon>Sordariales</taxon>
        <taxon>Chaetomiaceae</taxon>
        <taxon>Canariomyces</taxon>
    </lineage>
</organism>
<reference evidence="1" key="1">
    <citation type="journal article" date="2023" name="Mol. Phylogenet. Evol.">
        <title>Genome-scale phylogeny and comparative genomics of the fungal order Sordariales.</title>
        <authorList>
            <person name="Hensen N."/>
            <person name="Bonometti L."/>
            <person name="Westerberg I."/>
            <person name="Brannstrom I.O."/>
            <person name="Guillou S."/>
            <person name="Cros-Aarteil S."/>
            <person name="Calhoun S."/>
            <person name="Haridas S."/>
            <person name="Kuo A."/>
            <person name="Mondo S."/>
            <person name="Pangilinan J."/>
            <person name="Riley R."/>
            <person name="LaButti K."/>
            <person name="Andreopoulos B."/>
            <person name="Lipzen A."/>
            <person name="Chen C."/>
            <person name="Yan M."/>
            <person name="Daum C."/>
            <person name="Ng V."/>
            <person name="Clum A."/>
            <person name="Steindorff A."/>
            <person name="Ohm R.A."/>
            <person name="Martin F."/>
            <person name="Silar P."/>
            <person name="Natvig D.O."/>
            <person name="Lalanne C."/>
            <person name="Gautier V."/>
            <person name="Ament-Velasquez S.L."/>
            <person name="Kruys A."/>
            <person name="Hutchinson M.I."/>
            <person name="Powell A.J."/>
            <person name="Barry K."/>
            <person name="Miller A.N."/>
            <person name="Grigoriev I.V."/>
            <person name="Debuchy R."/>
            <person name="Gladieux P."/>
            <person name="Hiltunen Thoren M."/>
            <person name="Johannesson H."/>
        </authorList>
    </citation>
    <scope>NUCLEOTIDE SEQUENCE</scope>
    <source>
        <strain evidence="1">CBS 508.74</strain>
    </source>
</reference>
<dbReference type="Proteomes" id="UP001302812">
    <property type="component" value="Unassembled WGS sequence"/>
</dbReference>
<dbReference type="AlphaFoldDB" id="A0AAN6YWK0"/>
<name>A0AAN6YWK0_9PEZI</name>
<dbReference type="RefSeq" id="XP_064673753.1">
    <property type="nucleotide sequence ID" value="XM_064814259.1"/>
</dbReference>
<proteinExistence type="predicted"/>
<dbReference type="GeneID" id="89938384"/>